<accession>A0A0L6Z6W2</accession>
<dbReference type="InterPro" id="IPR029039">
    <property type="entry name" value="Flavoprotein-like_sf"/>
</dbReference>
<organism evidence="2 3">
    <name type="scientific">Clostridium homopropionicum DSM 5847</name>
    <dbReference type="NCBI Taxonomy" id="1121318"/>
    <lineage>
        <taxon>Bacteria</taxon>
        <taxon>Bacillati</taxon>
        <taxon>Bacillota</taxon>
        <taxon>Clostridia</taxon>
        <taxon>Eubacteriales</taxon>
        <taxon>Clostridiaceae</taxon>
        <taxon>Clostridium</taxon>
    </lineage>
</organism>
<dbReference type="GO" id="GO:0010181">
    <property type="term" value="F:FMN binding"/>
    <property type="evidence" value="ECO:0007669"/>
    <property type="project" value="InterPro"/>
</dbReference>
<dbReference type="RefSeq" id="WP_052222446.1">
    <property type="nucleotide sequence ID" value="NZ_LHUR01000036.1"/>
</dbReference>
<sequence>MSKILVLYYSFEGSTKKIAEIIAKNIDAKLEEVKPVNELKSKGFSKFIWGGSQVIIGKKPKLLPIGVNLDDYDTM</sequence>
<dbReference type="Proteomes" id="UP000037043">
    <property type="component" value="Unassembled WGS sequence"/>
</dbReference>
<gene>
    <name evidence="2" type="ORF">CLHOM_29800</name>
</gene>
<dbReference type="EMBL" id="LHUR01000036">
    <property type="protein sequence ID" value="KOA18696.1"/>
    <property type="molecule type" value="Genomic_DNA"/>
</dbReference>
<dbReference type="PROSITE" id="PS00201">
    <property type="entry name" value="FLAVODOXIN"/>
    <property type="match status" value="1"/>
</dbReference>
<reference evidence="3" key="1">
    <citation type="submission" date="2015-08" db="EMBL/GenBank/DDBJ databases">
        <title>Genome sequence of the strict anaerobe Clostridium homopropionicum LuHBu1 (DSM 5847T).</title>
        <authorList>
            <person name="Poehlein A."/>
            <person name="Beck M."/>
            <person name="Schiel-Bengelsdorf B."/>
            <person name="Bengelsdorf F.R."/>
            <person name="Daniel R."/>
            <person name="Duerre P."/>
        </authorList>
    </citation>
    <scope>NUCLEOTIDE SEQUENCE [LARGE SCALE GENOMIC DNA]</scope>
    <source>
        <strain evidence="3">DSM 5847</strain>
    </source>
</reference>
<dbReference type="Gene3D" id="3.40.50.360">
    <property type="match status" value="1"/>
</dbReference>
<dbReference type="GO" id="GO:0009055">
    <property type="term" value="F:electron transfer activity"/>
    <property type="evidence" value="ECO:0007669"/>
    <property type="project" value="InterPro"/>
</dbReference>
<protein>
    <submittedName>
        <fullName evidence="2">Flavodoxin</fullName>
    </submittedName>
</protein>
<evidence type="ECO:0000313" key="2">
    <source>
        <dbReference type="EMBL" id="KOA18696.1"/>
    </source>
</evidence>
<dbReference type="PROSITE" id="PS50902">
    <property type="entry name" value="FLAVODOXIN_LIKE"/>
    <property type="match status" value="1"/>
</dbReference>
<dbReference type="PATRIC" id="fig|1121318.3.peg.2992"/>
<dbReference type="InterPro" id="IPR008254">
    <property type="entry name" value="Flavodoxin/NO_synth"/>
</dbReference>
<keyword evidence="3" id="KW-1185">Reference proteome</keyword>
<dbReference type="SUPFAM" id="SSF52218">
    <property type="entry name" value="Flavoproteins"/>
    <property type="match status" value="1"/>
</dbReference>
<feature type="domain" description="Flavodoxin-like" evidence="1">
    <location>
        <begin position="4"/>
        <end position="75"/>
    </location>
</feature>
<comment type="caution">
    <text evidence="2">The sequence shown here is derived from an EMBL/GenBank/DDBJ whole genome shotgun (WGS) entry which is preliminary data.</text>
</comment>
<proteinExistence type="predicted"/>
<evidence type="ECO:0000313" key="3">
    <source>
        <dbReference type="Proteomes" id="UP000037043"/>
    </source>
</evidence>
<dbReference type="InterPro" id="IPR001226">
    <property type="entry name" value="Flavodoxin_CS"/>
</dbReference>
<evidence type="ECO:0000259" key="1">
    <source>
        <dbReference type="PROSITE" id="PS50902"/>
    </source>
</evidence>
<dbReference type="AlphaFoldDB" id="A0A0L6Z6W2"/>
<dbReference type="STRING" id="36844.SAMN04488501_110117"/>
<dbReference type="GO" id="GO:0016651">
    <property type="term" value="F:oxidoreductase activity, acting on NAD(P)H"/>
    <property type="evidence" value="ECO:0007669"/>
    <property type="project" value="UniProtKB-ARBA"/>
</dbReference>
<name>A0A0L6Z6W2_9CLOT</name>